<dbReference type="Pfam" id="PF13424">
    <property type="entry name" value="TPR_12"/>
    <property type="match status" value="1"/>
</dbReference>
<dbReference type="Pfam" id="PF12807">
    <property type="entry name" value="eIF3_p135"/>
    <property type="match status" value="1"/>
</dbReference>
<reference evidence="5" key="1">
    <citation type="submission" date="2019-03" db="EMBL/GenBank/DDBJ databases">
        <title>Snf2 controls pulcherriminic acid biosynthesis and connects pigmentation and antifungal activity of the yeast Metschnikowia pulcherrima.</title>
        <authorList>
            <person name="Gore-Lloyd D."/>
            <person name="Sumann I."/>
            <person name="Brachmann A.O."/>
            <person name="Schneeberger K."/>
            <person name="Ortiz-Merino R.A."/>
            <person name="Moreno-Beltran M."/>
            <person name="Schlaefli M."/>
            <person name="Kirner P."/>
            <person name="Santos Kron A."/>
            <person name="Wolfe K.H."/>
            <person name="Piel J."/>
            <person name="Ahrens C.H."/>
            <person name="Henk D."/>
            <person name="Freimoser F.M."/>
        </authorList>
    </citation>
    <scope>NUCLEOTIDE SEQUENCE [LARGE SCALE GENOMIC DNA]</scope>
    <source>
        <strain evidence="5">APC 1.2</strain>
    </source>
</reference>
<feature type="compositionally biased region" description="Low complexity" evidence="2">
    <location>
        <begin position="757"/>
        <end position="766"/>
    </location>
</feature>
<organism evidence="4 5">
    <name type="scientific">Metschnikowia aff. pulcherrima</name>
    <dbReference type="NCBI Taxonomy" id="2163413"/>
    <lineage>
        <taxon>Eukaryota</taxon>
        <taxon>Fungi</taxon>
        <taxon>Dikarya</taxon>
        <taxon>Ascomycota</taxon>
        <taxon>Saccharomycotina</taxon>
        <taxon>Pichiomycetes</taxon>
        <taxon>Metschnikowiaceae</taxon>
        <taxon>Metschnikowia</taxon>
    </lineage>
</organism>
<dbReference type="Pfam" id="PF15044">
    <property type="entry name" value="CLU_N"/>
    <property type="match status" value="1"/>
</dbReference>
<sequence length="1292" mass="144702">MADSTPEVVQEVKLRIRLPAGIGAQIDFVETTHTVQETISDVKEALAAAPQLNSVTNYSLVFEGKRITDLYDDFDPLSEVLEGKSGDVSLSLEEKPYNLKDVYEHLIKFRENIGMNFYDHAARSFSVASGFSKFNSVGLKDIKVNAQTEQDVDANSDKGSEENAQEAALAINEDDLASIKSLVNSVIDELTAKLSDHLAADSILTKWNLPIKSLTLSQWNPVPQQQRLKGDLLYLTLTTLESETFSITCHASGFFVSKLSNANFDPSLKVNERGLFHKEYILHNLIDKLSGKFSATLAQNKEALGLASQFSETYLIPSQIPSKFSWAVTEEQIKLQNAPDYSRSQVPVFSNGVDGADLVKDWNDEFQGIKEFPRDSFNERLLRDKLLNKYIQDFNQAAVSTAIEIVKGNLSPLNPNESRDKHIYLRNNIFYSFGVDATGAHEQSGGDEAARYCFGKDISSVKLLNRIDAAGVCNLLSCVVDYLGERVVCQAPVPGVFNDQVDDEGNSLDKVAYGYSIDENKINVNPKFEEVLKPVAEAFHLKKHTVELATGATTGDKELIVSKDTKGLIGTDGRKYMIDLYRTTPLDVDFVESHYDESSEMSYPHKEATLRHEAVEEWYKRKAAAIFKVETERLEKEGKLEGDSKPQIAIPYDQITFNPDSFTGVNETEEDKQTVRELSEFVKKHLIPEFLKDVSENAVPYDGAQLSDYMHRSGINIRYLGEVAKQALGKAEEFQASLDATIKENEAELEKAETEETLSSSDSSEGNSEKVSLESQVSQSSEESKERASTSAKMIPVSANMRSLYNICVQEMIARASKHFLRKVGASVPALLMPHFVSHFHNCLLGGDITTSPAASIEELYKSFFTLDELAFVKLDTASVMDSISKEVYMRFRHSLGDDWVKSVKPLQLLREIAFKFGIQWKAQTYAFTKEDLDAINSTERVKEAVVFTKGKRSKQKVSSQINTLEPRALSFVPEDIISFVPLIKDSSYRCSFVDEVFETARLQIHDGERQVGLDLLAELVAFYQQIYGNVHKETTGFYSTLAQIYSECGLHSEASIVARKSAILHERLTGLDSYETINSYVKASYFESMNRDHVSALKMNLRAYRDWSVVYGPEHPNTVNTFSSFATILQQLKLTAEAKKFFNLALDLSVKLNGEISDITAILRHRLAVMLVQTNEYKPALEHFEKAAFAFNRVVGPKDVLTQECASFAANLAKYLTFSEQQLAEKKRILSQQLNKKTKTTVKATKPQHVKSKKDRKSDLASPDPEIAGKSVEEILQFIEGRLNDKKSKKN</sequence>
<keyword evidence="1" id="KW-0963">Cytoplasm</keyword>
<dbReference type="InterPro" id="IPR033646">
    <property type="entry name" value="CLU-central"/>
</dbReference>
<feature type="region of interest" description="Disordered" evidence="2">
    <location>
        <begin position="747"/>
        <end position="792"/>
    </location>
</feature>
<feature type="region of interest" description="Disordered" evidence="2">
    <location>
        <begin position="1238"/>
        <end position="1269"/>
    </location>
</feature>
<dbReference type="InterPro" id="IPR011990">
    <property type="entry name" value="TPR-like_helical_dom_sf"/>
</dbReference>
<evidence type="ECO:0000256" key="1">
    <source>
        <dbReference type="ARBA" id="ARBA00022490"/>
    </source>
</evidence>
<accession>A0A4P6XKL4</accession>
<keyword evidence="5" id="KW-1185">Reference proteome</keyword>
<dbReference type="SUPFAM" id="SSF103107">
    <property type="entry name" value="Hypothetical protein c14orf129, hspc210"/>
    <property type="match status" value="1"/>
</dbReference>
<feature type="compositionally biased region" description="Basic residues" evidence="2">
    <location>
        <begin position="1238"/>
        <end position="1256"/>
    </location>
</feature>
<dbReference type="InterPro" id="IPR028275">
    <property type="entry name" value="CLU_N"/>
</dbReference>
<dbReference type="GO" id="GO:0048312">
    <property type="term" value="P:intracellular distribution of mitochondria"/>
    <property type="evidence" value="ECO:0007669"/>
    <property type="project" value="TreeGrafter"/>
</dbReference>
<dbReference type="STRING" id="2163413.A0A4P6XKL4"/>
<name>A0A4P6XKL4_9ASCO</name>
<evidence type="ECO:0000313" key="5">
    <source>
        <dbReference type="Proteomes" id="UP000292447"/>
    </source>
</evidence>
<dbReference type="GO" id="GO:0005737">
    <property type="term" value="C:cytoplasm"/>
    <property type="evidence" value="ECO:0007669"/>
    <property type="project" value="TreeGrafter"/>
</dbReference>
<proteinExistence type="predicted"/>
<dbReference type="InterPro" id="IPR027523">
    <property type="entry name" value="CLU_prot"/>
</dbReference>
<dbReference type="PANTHER" id="PTHR12601">
    <property type="entry name" value="EUKARYOTIC TRANSLATION INITIATION FACTOR 3 SUBUNIT EIF-3"/>
    <property type="match status" value="1"/>
</dbReference>
<dbReference type="PANTHER" id="PTHR12601:SF6">
    <property type="entry name" value="CLUSTERED MITOCHONDRIA PROTEIN HOMOLOG"/>
    <property type="match status" value="1"/>
</dbReference>
<dbReference type="PROSITE" id="PS51823">
    <property type="entry name" value="CLU"/>
    <property type="match status" value="1"/>
</dbReference>
<dbReference type="InterPro" id="IPR023231">
    <property type="entry name" value="GSKIP_dom_sf"/>
</dbReference>
<gene>
    <name evidence="4" type="primary">MPUL0B02410</name>
    <name evidence="4" type="ORF">METSCH_B02410</name>
</gene>
<dbReference type="Proteomes" id="UP000292447">
    <property type="component" value="Chromosome II"/>
</dbReference>
<dbReference type="SUPFAM" id="SSF48452">
    <property type="entry name" value="TPR-like"/>
    <property type="match status" value="1"/>
</dbReference>
<feature type="domain" description="Clu" evidence="3">
    <location>
        <begin position="335"/>
        <end position="591"/>
    </location>
</feature>
<protein>
    <submittedName>
        <fullName evidence="4">Protein TIF31</fullName>
    </submittedName>
</protein>
<evidence type="ECO:0000259" key="3">
    <source>
        <dbReference type="PROSITE" id="PS51823"/>
    </source>
</evidence>
<dbReference type="GO" id="GO:0003729">
    <property type="term" value="F:mRNA binding"/>
    <property type="evidence" value="ECO:0007669"/>
    <property type="project" value="TreeGrafter"/>
</dbReference>
<evidence type="ECO:0000256" key="2">
    <source>
        <dbReference type="SAM" id="MobiDB-lite"/>
    </source>
</evidence>
<dbReference type="Gene3D" id="1.25.40.10">
    <property type="entry name" value="Tetratricopeptide repeat domain"/>
    <property type="match status" value="1"/>
</dbReference>
<dbReference type="EMBL" id="CP034457">
    <property type="protein sequence ID" value="QBM87045.1"/>
    <property type="molecule type" value="Genomic_DNA"/>
</dbReference>
<dbReference type="CDD" id="cd15466">
    <property type="entry name" value="CLU-central"/>
    <property type="match status" value="1"/>
</dbReference>
<dbReference type="InterPro" id="IPR025697">
    <property type="entry name" value="CLU_dom"/>
</dbReference>
<evidence type="ECO:0000313" key="4">
    <source>
        <dbReference type="EMBL" id="QBM87045.1"/>
    </source>
</evidence>
<dbReference type="Pfam" id="PF13236">
    <property type="entry name" value="CLU"/>
    <property type="match status" value="1"/>
</dbReference>